<evidence type="ECO:0000313" key="1">
    <source>
        <dbReference type="EMBL" id="CAA2621589.1"/>
    </source>
</evidence>
<organism evidence="2 3">
    <name type="scientific">Spirodela intermedia</name>
    <name type="common">Intermediate duckweed</name>
    <dbReference type="NCBI Taxonomy" id="51605"/>
    <lineage>
        <taxon>Eukaryota</taxon>
        <taxon>Viridiplantae</taxon>
        <taxon>Streptophyta</taxon>
        <taxon>Embryophyta</taxon>
        <taxon>Tracheophyta</taxon>
        <taxon>Spermatophyta</taxon>
        <taxon>Magnoliopsida</taxon>
        <taxon>Liliopsida</taxon>
        <taxon>Araceae</taxon>
        <taxon>Lemnoideae</taxon>
        <taxon>Spirodela</taxon>
    </lineage>
</organism>
<dbReference type="EMBL" id="LR743593">
    <property type="protein sequence ID" value="CAA2621589.1"/>
    <property type="molecule type" value="Genomic_DNA"/>
</dbReference>
<gene>
    <name evidence="1" type="ORF">SI7747_06007677</name>
    <name evidence="2" type="ORF">SI8410_06008313</name>
</gene>
<evidence type="ECO:0000313" key="2">
    <source>
        <dbReference type="EMBL" id="CAA7397648.1"/>
    </source>
</evidence>
<name>A0A7I8KKN2_SPIIN</name>
<accession>A0A7I8KKN2</accession>
<protein>
    <submittedName>
        <fullName evidence="2">Uncharacterized protein</fullName>
    </submittedName>
</protein>
<dbReference type="Proteomes" id="UP000663760">
    <property type="component" value="Chromosome 6"/>
</dbReference>
<keyword evidence="3" id="KW-1185">Reference proteome</keyword>
<evidence type="ECO:0000313" key="3">
    <source>
        <dbReference type="Proteomes" id="UP000663760"/>
    </source>
</evidence>
<dbReference type="EMBL" id="LR746269">
    <property type="protein sequence ID" value="CAA7397648.1"/>
    <property type="molecule type" value="Genomic_DNA"/>
</dbReference>
<reference evidence="2" key="1">
    <citation type="submission" date="2020-02" db="EMBL/GenBank/DDBJ databases">
        <authorList>
            <person name="Scholz U."/>
            <person name="Mascher M."/>
            <person name="Fiebig A."/>
        </authorList>
    </citation>
    <scope>NUCLEOTIDE SEQUENCE</scope>
</reference>
<proteinExistence type="predicted"/>
<sequence length="31" mass="3755">MKGFHPHCSPRNLMHFCQKSMNSCLFYESFF</sequence>
<dbReference type="AlphaFoldDB" id="A0A7I8KKN2"/>